<evidence type="ECO:0000313" key="3">
    <source>
        <dbReference type="Proteomes" id="UP001209540"/>
    </source>
</evidence>
<keyword evidence="1" id="KW-1133">Transmembrane helix</keyword>
<evidence type="ECO:0000256" key="1">
    <source>
        <dbReference type="SAM" id="Phobius"/>
    </source>
</evidence>
<accession>A0AAD5PC94</accession>
<organism evidence="2 3">
    <name type="scientific">Phascolomyces articulosus</name>
    <dbReference type="NCBI Taxonomy" id="60185"/>
    <lineage>
        <taxon>Eukaryota</taxon>
        <taxon>Fungi</taxon>
        <taxon>Fungi incertae sedis</taxon>
        <taxon>Mucoromycota</taxon>
        <taxon>Mucoromycotina</taxon>
        <taxon>Mucoromycetes</taxon>
        <taxon>Mucorales</taxon>
        <taxon>Lichtheimiaceae</taxon>
        <taxon>Phascolomyces</taxon>
    </lineage>
</organism>
<sequence length="106" mass="12485">MPIGRWEYLLDVIFFIKRRGNRIIMLGSFFVGLWRYIQKKIKCIYGYFEASVLKRCILFFNGILKIHLYLSLVLVLDCQNAFMCSVICRNEVDQDKEVVICGNHLA</sequence>
<dbReference type="Proteomes" id="UP001209540">
    <property type="component" value="Unassembled WGS sequence"/>
</dbReference>
<protein>
    <submittedName>
        <fullName evidence="2">Uncharacterized protein</fullName>
    </submittedName>
</protein>
<proteinExistence type="predicted"/>
<feature type="transmembrane region" description="Helical" evidence="1">
    <location>
        <begin position="20"/>
        <end position="37"/>
    </location>
</feature>
<dbReference type="AlphaFoldDB" id="A0AAD5PC94"/>
<comment type="caution">
    <text evidence="2">The sequence shown here is derived from an EMBL/GenBank/DDBJ whole genome shotgun (WGS) entry which is preliminary data.</text>
</comment>
<evidence type="ECO:0000313" key="2">
    <source>
        <dbReference type="EMBL" id="KAI9258176.1"/>
    </source>
</evidence>
<reference evidence="2" key="2">
    <citation type="submission" date="2023-02" db="EMBL/GenBank/DDBJ databases">
        <authorList>
            <consortium name="DOE Joint Genome Institute"/>
            <person name="Mondo S.J."/>
            <person name="Chang Y."/>
            <person name="Wang Y."/>
            <person name="Ahrendt S."/>
            <person name="Andreopoulos W."/>
            <person name="Barry K."/>
            <person name="Beard J."/>
            <person name="Benny G.L."/>
            <person name="Blankenship S."/>
            <person name="Bonito G."/>
            <person name="Cuomo C."/>
            <person name="Desiro A."/>
            <person name="Gervers K.A."/>
            <person name="Hundley H."/>
            <person name="Kuo A."/>
            <person name="LaButti K."/>
            <person name="Lang B.F."/>
            <person name="Lipzen A."/>
            <person name="O'Donnell K."/>
            <person name="Pangilinan J."/>
            <person name="Reynolds N."/>
            <person name="Sandor L."/>
            <person name="Smith M.W."/>
            <person name="Tsang A."/>
            <person name="Grigoriev I.V."/>
            <person name="Stajich J.E."/>
            <person name="Spatafora J.W."/>
        </authorList>
    </citation>
    <scope>NUCLEOTIDE SEQUENCE</scope>
    <source>
        <strain evidence="2">RSA 2281</strain>
    </source>
</reference>
<keyword evidence="1" id="KW-0812">Transmembrane</keyword>
<feature type="transmembrane region" description="Helical" evidence="1">
    <location>
        <begin position="57"/>
        <end position="76"/>
    </location>
</feature>
<reference evidence="2" key="1">
    <citation type="journal article" date="2022" name="IScience">
        <title>Evolution of zygomycete secretomes and the origins of terrestrial fungal ecologies.</title>
        <authorList>
            <person name="Chang Y."/>
            <person name="Wang Y."/>
            <person name="Mondo S."/>
            <person name="Ahrendt S."/>
            <person name="Andreopoulos W."/>
            <person name="Barry K."/>
            <person name="Beard J."/>
            <person name="Benny G.L."/>
            <person name="Blankenship S."/>
            <person name="Bonito G."/>
            <person name="Cuomo C."/>
            <person name="Desiro A."/>
            <person name="Gervers K.A."/>
            <person name="Hundley H."/>
            <person name="Kuo A."/>
            <person name="LaButti K."/>
            <person name="Lang B.F."/>
            <person name="Lipzen A."/>
            <person name="O'Donnell K."/>
            <person name="Pangilinan J."/>
            <person name="Reynolds N."/>
            <person name="Sandor L."/>
            <person name="Smith M.E."/>
            <person name="Tsang A."/>
            <person name="Grigoriev I.V."/>
            <person name="Stajich J.E."/>
            <person name="Spatafora J.W."/>
        </authorList>
    </citation>
    <scope>NUCLEOTIDE SEQUENCE</scope>
    <source>
        <strain evidence="2">RSA 2281</strain>
    </source>
</reference>
<keyword evidence="3" id="KW-1185">Reference proteome</keyword>
<name>A0AAD5PC94_9FUNG</name>
<keyword evidence="1" id="KW-0472">Membrane</keyword>
<gene>
    <name evidence="2" type="ORF">BDA99DRAFT_539185</name>
</gene>
<dbReference type="EMBL" id="JAIXMP010000019">
    <property type="protein sequence ID" value="KAI9258176.1"/>
    <property type="molecule type" value="Genomic_DNA"/>
</dbReference>